<dbReference type="PANTHER" id="PTHR32194:SF2">
    <property type="entry name" value="PROTEASOME SUBUNIT BETA TYPE-1"/>
    <property type="match status" value="1"/>
</dbReference>
<sequence>MECLFGVVGDGFVLLVADTSAVRSIVVQKTDEDKILNLDSHRLLGTSGEPGDRVYFSEYIQKNIHLYRFRNGIQLSTAAAANFARGELARALRKNPYHANMLFAGYDEDVGPSLFYLDYIATLHKIQKGAMGYGGYFILSLMDKYYKPDMSLDDALKLVDMCIDEIRKRLVVAPPNFIIKIIDKDGARTHSWRKSVVET</sequence>
<comment type="caution">
    <text evidence="6">The sequence shown here is derived from an EMBL/GenBank/DDBJ whole genome shotgun (WGS) entry which is preliminary data.</text>
</comment>
<dbReference type="PANTHER" id="PTHR32194">
    <property type="entry name" value="METALLOPROTEASE TLDD"/>
    <property type="match status" value="1"/>
</dbReference>
<organism evidence="6 7">
    <name type="scientific">Chara braunii</name>
    <name type="common">Braun's stonewort</name>
    <dbReference type="NCBI Taxonomy" id="69332"/>
    <lineage>
        <taxon>Eukaryota</taxon>
        <taxon>Viridiplantae</taxon>
        <taxon>Streptophyta</taxon>
        <taxon>Charophyceae</taxon>
        <taxon>Charales</taxon>
        <taxon>Characeae</taxon>
        <taxon>Chara</taxon>
    </lineage>
</organism>
<protein>
    <recommendedName>
        <fullName evidence="5">Proteasome subunit beta</fullName>
    </recommendedName>
</protein>
<dbReference type="STRING" id="69332.A0A388LGC8"/>
<dbReference type="CDD" id="cd03758">
    <property type="entry name" value="proteasome_beta_type_2"/>
    <property type="match status" value="1"/>
</dbReference>
<accession>A0A388LGC8</accession>
<evidence type="ECO:0000256" key="5">
    <source>
        <dbReference type="RuleBase" id="RU004203"/>
    </source>
</evidence>
<keyword evidence="1 5" id="KW-0963">Cytoplasm</keyword>
<comment type="function">
    <text evidence="4">Non-catalytic component of the proteasome, a multicatalytic proteinase complex which is characterized by its ability to cleave peptides with Arg, Phe, Tyr, Leu, and Glu adjacent to the leaving group at neutral or slightly basic pH. The proteasome has an ATP-dependent proteolytic activity.</text>
</comment>
<dbReference type="InterPro" id="IPR023333">
    <property type="entry name" value="Proteasome_suB-type"/>
</dbReference>
<evidence type="ECO:0000256" key="2">
    <source>
        <dbReference type="ARBA" id="ARBA00022942"/>
    </source>
</evidence>
<dbReference type="Gramene" id="GBG81317">
    <property type="protein sequence ID" value="GBG81317"/>
    <property type="gene ID" value="CBR_g31992"/>
</dbReference>
<dbReference type="FunFam" id="3.60.20.10:FF:000008">
    <property type="entry name" value="Proteasome subunit beta type-4"/>
    <property type="match status" value="1"/>
</dbReference>
<proteinExistence type="inferred from homology"/>
<dbReference type="GO" id="GO:0005737">
    <property type="term" value="C:cytoplasm"/>
    <property type="evidence" value="ECO:0007669"/>
    <property type="project" value="UniProtKB-SubCell"/>
</dbReference>
<comment type="subcellular location">
    <subcellularLocation>
        <location evidence="5">Cytoplasm</location>
    </subcellularLocation>
    <subcellularLocation>
        <location evidence="5">Nucleus</location>
    </subcellularLocation>
</comment>
<dbReference type="SUPFAM" id="SSF56235">
    <property type="entry name" value="N-terminal nucleophile aminohydrolases (Ntn hydrolases)"/>
    <property type="match status" value="1"/>
</dbReference>
<dbReference type="GO" id="GO:0010498">
    <property type="term" value="P:proteasomal protein catabolic process"/>
    <property type="evidence" value="ECO:0007669"/>
    <property type="project" value="InterPro"/>
</dbReference>
<evidence type="ECO:0000256" key="3">
    <source>
        <dbReference type="ARBA" id="ARBA00023242"/>
    </source>
</evidence>
<comment type="similarity">
    <text evidence="5">Belongs to the peptidase T1B family.</text>
</comment>
<keyword evidence="3 5" id="KW-0539">Nucleus</keyword>
<keyword evidence="2 5" id="KW-0647">Proteasome</keyword>
<dbReference type="AlphaFoldDB" id="A0A388LGC8"/>
<dbReference type="GO" id="GO:0005839">
    <property type="term" value="C:proteasome core complex"/>
    <property type="evidence" value="ECO:0007669"/>
    <property type="project" value="InterPro"/>
</dbReference>
<evidence type="ECO:0000256" key="1">
    <source>
        <dbReference type="ARBA" id="ARBA00022490"/>
    </source>
</evidence>
<dbReference type="PROSITE" id="PS51476">
    <property type="entry name" value="PROTEASOME_BETA_2"/>
    <property type="match status" value="1"/>
</dbReference>
<dbReference type="InterPro" id="IPR001353">
    <property type="entry name" value="Proteasome_sua/b"/>
</dbReference>
<dbReference type="OMA" id="MKRDHDK"/>
<gene>
    <name evidence="6" type="ORF">CBR_g31992</name>
</gene>
<dbReference type="OrthoDB" id="268428at2759"/>
<dbReference type="Pfam" id="PF00227">
    <property type="entry name" value="Proteasome"/>
    <property type="match status" value="1"/>
</dbReference>
<dbReference type="GO" id="GO:0005634">
    <property type="term" value="C:nucleus"/>
    <property type="evidence" value="ECO:0007669"/>
    <property type="project" value="UniProtKB-SubCell"/>
</dbReference>
<evidence type="ECO:0000313" key="7">
    <source>
        <dbReference type="Proteomes" id="UP000265515"/>
    </source>
</evidence>
<dbReference type="InterPro" id="IPR029055">
    <property type="entry name" value="Ntn_hydrolases_N"/>
</dbReference>
<dbReference type="EMBL" id="BFEA01000371">
    <property type="protein sequence ID" value="GBG81317.1"/>
    <property type="molecule type" value="Genomic_DNA"/>
</dbReference>
<dbReference type="InterPro" id="IPR035206">
    <property type="entry name" value="Proteasome_beta2"/>
</dbReference>
<reference evidence="6 7" key="1">
    <citation type="journal article" date="2018" name="Cell">
        <title>The Chara Genome: Secondary Complexity and Implications for Plant Terrestrialization.</title>
        <authorList>
            <person name="Nishiyama T."/>
            <person name="Sakayama H."/>
            <person name="Vries J.D."/>
            <person name="Buschmann H."/>
            <person name="Saint-Marcoux D."/>
            <person name="Ullrich K.K."/>
            <person name="Haas F.B."/>
            <person name="Vanderstraeten L."/>
            <person name="Becker D."/>
            <person name="Lang D."/>
            <person name="Vosolsobe S."/>
            <person name="Rombauts S."/>
            <person name="Wilhelmsson P.K.I."/>
            <person name="Janitza P."/>
            <person name="Kern R."/>
            <person name="Heyl A."/>
            <person name="Rumpler F."/>
            <person name="Villalobos L.I.A.C."/>
            <person name="Clay J.M."/>
            <person name="Skokan R."/>
            <person name="Toyoda A."/>
            <person name="Suzuki Y."/>
            <person name="Kagoshima H."/>
            <person name="Schijlen E."/>
            <person name="Tajeshwar N."/>
            <person name="Catarino B."/>
            <person name="Hetherington A.J."/>
            <person name="Saltykova A."/>
            <person name="Bonnot C."/>
            <person name="Breuninger H."/>
            <person name="Symeonidi A."/>
            <person name="Radhakrishnan G.V."/>
            <person name="Van Nieuwerburgh F."/>
            <person name="Deforce D."/>
            <person name="Chang C."/>
            <person name="Karol K.G."/>
            <person name="Hedrich R."/>
            <person name="Ulvskov P."/>
            <person name="Glockner G."/>
            <person name="Delwiche C.F."/>
            <person name="Petrasek J."/>
            <person name="Van de Peer Y."/>
            <person name="Friml J."/>
            <person name="Beilby M."/>
            <person name="Dolan L."/>
            <person name="Kohara Y."/>
            <person name="Sugano S."/>
            <person name="Fujiyama A."/>
            <person name="Delaux P.-M."/>
            <person name="Quint M."/>
            <person name="TheiBen G."/>
            <person name="Hagemann M."/>
            <person name="Harholt J."/>
            <person name="Dunand C."/>
            <person name="Zachgo S."/>
            <person name="Langdale J."/>
            <person name="Maumus F."/>
            <person name="Straeten D.V.D."/>
            <person name="Gould S.B."/>
            <person name="Rensing S.A."/>
        </authorList>
    </citation>
    <scope>NUCLEOTIDE SEQUENCE [LARGE SCALE GENOMIC DNA]</scope>
    <source>
        <strain evidence="6 7">S276</strain>
    </source>
</reference>
<name>A0A388LGC8_CHABU</name>
<comment type="subunit">
    <text evidence="5">Component of the proteasome complex.</text>
</comment>
<keyword evidence="7" id="KW-1185">Reference proteome</keyword>
<comment type="function">
    <text evidence="5">Component of the proteasome, a multicatalytic proteinase complex which is characterized by its ability to cleave peptides with Arg, Phe, Tyr, Leu, and Glu adjacent to the leaving group at neutral or slightly basic pH. The proteasome has an ATP-dependent proteolytic activity.</text>
</comment>
<dbReference type="Proteomes" id="UP000265515">
    <property type="component" value="Unassembled WGS sequence"/>
</dbReference>
<evidence type="ECO:0000313" key="6">
    <source>
        <dbReference type="EMBL" id="GBG81317.1"/>
    </source>
</evidence>
<dbReference type="Gene3D" id="3.60.20.10">
    <property type="entry name" value="Glutamine Phosphoribosylpyrophosphate, subunit 1, domain 1"/>
    <property type="match status" value="1"/>
</dbReference>
<evidence type="ECO:0000256" key="4">
    <source>
        <dbReference type="ARBA" id="ARBA00024953"/>
    </source>
</evidence>